<comment type="caution">
    <text evidence="7">The sequence shown here is derived from an EMBL/GenBank/DDBJ whole genome shotgun (WGS) entry which is preliminary data.</text>
</comment>
<dbReference type="PANTHER" id="PTHR32196">
    <property type="entry name" value="ABC TRANSPORTER PERMEASE PROTEIN YPHD-RELATED-RELATED"/>
    <property type="match status" value="1"/>
</dbReference>
<name>A0A921LQ68_9ACTN</name>
<feature type="transmembrane region" description="Helical" evidence="6">
    <location>
        <begin position="132"/>
        <end position="153"/>
    </location>
</feature>
<dbReference type="CDD" id="cd06574">
    <property type="entry name" value="TM_PBP1_branched-chain-AA_like"/>
    <property type="match status" value="1"/>
</dbReference>
<organism evidence="7 8">
    <name type="scientific">Collinsella ihumii</name>
    <dbReference type="NCBI Taxonomy" id="1720204"/>
    <lineage>
        <taxon>Bacteria</taxon>
        <taxon>Bacillati</taxon>
        <taxon>Actinomycetota</taxon>
        <taxon>Coriobacteriia</taxon>
        <taxon>Coriobacteriales</taxon>
        <taxon>Coriobacteriaceae</taxon>
        <taxon>Collinsella</taxon>
    </lineage>
</organism>
<feature type="transmembrane region" description="Helical" evidence="6">
    <location>
        <begin position="12"/>
        <end position="29"/>
    </location>
</feature>
<dbReference type="GO" id="GO:0005886">
    <property type="term" value="C:plasma membrane"/>
    <property type="evidence" value="ECO:0007669"/>
    <property type="project" value="UniProtKB-SubCell"/>
</dbReference>
<proteinExistence type="predicted"/>
<dbReference type="Proteomes" id="UP000746751">
    <property type="component" value="Unassembled WGS sequence"/>
</dbReference>
<dbReference type="EMBL" id="DYVF01000032">
    <property type="protein sequence ID" value="HJG30671.1"/>
    <property type="molecule type" value="Genomic_DNA"/>
</dbReference>
<feature type="transmembrane region" description="Helical" evidence="6">
    <location>
        <begin position="77"/>
        <end position="100"/>
    </location>
</feature>
<evidence type="ECO:0000256" key="5">
    <source>
        <dbReference type="ARBA" id="ARBA00023136"/>
    </source>
</evidence>
<evidence type="ECO:0000256" key="6">
    <source>
        <dbReference type="SAM" id="Phobius"/>
    </source>
</evidence>
<keyword evidence="4 6" id="KW-1133">Transmembrane helix</keyword>
<dbReference type="Pfam" id="PF02653">
    <property type="entry name" value="BPD_transp_2"/>
    <property type="match status" value="1"/>
</dbReference>
<dbReference type="GO" id="GO:0022857">
    <property type="term" value="F:transmembrane transporter activity"/>
    <property type="evidence" value="ECO:0007669"/>
    <property type="project" value="InterPro"/>
</dbReference>
<evidence type="ECO:0000256" key="1">
    <source>
        <dbReference type="ARBA" id="ARBA00004651"/>
    </source>
</evidence>
<keyword evidence="3 6" id="KW-0812">Transmembrane</keyword>
<feature type="transmembrane region" description="Helical" evidence="6">
    <location>
        <begin position="245"/>
        <end position="262"/>
    </location>
</feature>
<feature type="transmembrane region" description="Helical" evidence="6">
    <location>
        <begin position="213"/>
        <end position="233"/>
    </location>
</feature>
<evidence type="ECO:0000256" key="3">
    <source>
        <dbReference type="ARBA" id="ARBA00022692"/>
    </source>
</evidence>
<protein>
    <submittedName>
        <fullName evidence="7">ABC transporter permease</fullName>
    </submittedName>
</protein>
<feature type="transmembrane region" description="Helical" evidence="6">
    <location>
        <begin position="274"/>
        <end position="290"/>
    </location>
</feature>
<gene>
    <name evidence="7" type="ORF">K8U80_04670</name>
</gene>
<reference evidence="7" key="1">
    <citation type="journal article" date="2021" name="PeerJ">
        <title>Extensive microbial diversity within the chicken gut microbiome revealed by metagenomics and culture.</title>
        <authorList>
            <person name="Gilroy R."/>
            <person name="Ravi A."/>
            <person name="Getino M."/>
            <person name="Pursley I."/>
            <person name="Horton D.L."/>
            <person name="Alikhan N.F."/>
            <person name="Baker D."/>
            <person name="Gharbi K."/>
            <person name="Hall N."/>
            <person name="Watson M."/>
            <person name="Adriaenssens E.M."/>
            <person name="Foster-Nyarko E."/>
            <person name="Jarju S."/>
            <person name="Secka A."/>
            <person name="Antonio M."/>
            <person name="Oren A."/>
            <person name="Chaudhuri R.R."/>
            <person name="La Ragione R."/>
            <person name="Hildebrand F."/>
            <person name="Pallen M.J."/>
        </authorList>
    </citation>
    <scope>NUCLEOTIDE SEQUENCE</scope>
    <source>
        <strain evidence="7">ChiGjej2B2-7701</strain>
    </source>
</reference>
<evidence type="ECO:0000313" key="8">
    <source>
        <dbReference type="Proteomes" id="UP000746751"/>
    </source>
</evidence>
<reference evidence="7" key="2">
    <citation type="submission" date="2021-09" db="EMBL/GenBank/DDBJ databases">
        <authorList>
            <person name="Gilroy R."/>
        </authorList>
    </citation>
    <scope>NUCLEOTIDE SEQUENCE</scope>
    <source>
        <strain evidence="7">ChiGjej2B2-7701</strain>
    </source>
</reference>
<dbReference type="InterPro" id="IPR001851">
    <property type="entry name" value="ABC_transp_permease"/>
</dbReference>
<feature type="transmembrane region" description="Helical" evidence="6">
    <location>
        <begin position="41"/>
        <end position="71"/>
    </location>
</feature>
<evidence type="ECO:0000256" key="4">
    <source>
        <dbReference type="ARBA" id="ARBA00022989"/>
    </source>
</evidence>
<dbReference type="PANTHER" id="PTHR32196:SF69">
    <property type="entry name" value="BRANCHED-CHAIN AMINO ACID TRANSPORT SYSTEM, PERMEASE PROTEIN"/>
    <property type="match status" value="1"/>
</dbReference>
<sequence>MGLALLGAVSQGILWGIMVLGVFITYKLLDIADLTVDGSFALGGCVCAVLVVAGVDPLVAILAAMLAGMVAGAVTGFLHTVFEIPAILAGILTQIGLWSINLRIMGKSNTPLLKNETIFSKVTDMTGLSTNAGAIVVGLVAAVLIIVVLYWFFGTEIGSACRATGNNEAMVRALGVNTKVTKMIALVLSNGLVGLSGGLICESQKYADIGMGTGAIVIGLAAIVIGEVLWRVLPGAKLHSFGGRLASAVVGSVVYFLIRAIVLQMGMDANDMKLLSAIIVALALCIPVVWEKYQLKRSYTRAARSEGGR</sequence>
<keyword evidence="2" id="KW-1003">Cell membrane</keyword>
<comment type="subcellular location">
    <subcellularLocation>
        <location evidence="1">Cell membrane</location>
        <topology evidence="1">Multi-pass membrane protein</topology>
    </subcellularLocation>
</comment>
<accession>A0A921LQ68</accession>
<evidence type="ECO:0000313" key="7">
    <source>
        <dbReference type="EMBL" id="HJG30671.1"/>
    </source>
</evidence>
<feature type="transmembrane region" description="Helical" evidence="6">
    <location>
        <begin position="183"/>
        <end position="201"/>
    </location>
</feature>
<evidence type="ECO:0000256" key="2">
    <source>
        <dbReference type="ARBA" id="ARBA00022475"/>
    </source>
</evidence>
<keyword evidence="5 6" id="KW-0472">Membrane</keyword>
<dbReference type="AlphaFoldDB" id="A0A921LQ68"/>